<dbReference type="InterPro" id="IPR029787">
    <property type="entry name" value="Nucleotide_cyclase"/>
</dbReference>
<reference evidence="7 8" key="1">
    <citation type="submission" date="2024-09" db="EMBL/GenBank/DDBJ databases">
        <title>Floridaenema gen nov. (Aerosakkonemataceae, Aerosakkonematales ord. nov., Cyanobacteria) from benthic tropical and subtropical fresh waters, with the description of four new species.</title>
        <authorList>
            <person name="Moretto J.A."/>
            <person name="Berthold D.E."/>
            <person name="Lefler F.W."/>
            <person name="Huang I.-S."/>
            <person name="Laughinghouse H. IV."/>
        </authorList>
    </citation>
    <scope>NUCLEOTIDE SEQUENCE [LARGE SCALE GENOMIC DNA]</scope>
    <source>
        <strain evidence="7 8">BLCC-F167</strain>
    </source>
</reference>
<dbReference type="InterPro" id="IPR043128">
    <property type="entry name" value="Rev_trsase/Diguanyl_cyclase"/>
</dbReference>
<dbReference type="InterPro" id="IPR000014">
    <property type="entry name" value="PAS"/>
</dbReference>
<dbReference type="SMART" id="SM00052">
    <property type="entry name" value="EAL"/>
    <property type="match status" value="1"/>
</dbReference>
<protein>
    <submittedName>
        <fullName evidence="7">EAL domain-containing protein</fullName>
    </submittedName>
</protein>
<dbReference type="InterPro" id="IPR000160">
    <property type="entry name" value="GGDEF_dom"/>
</dbReference>
<dbReference type="SMART" id="SM00065">
    <property type="entry name" value="GAF"/>
    <property type="match status" value="1"/>
</dbReference>
<dbReference type="PROSITE" id="PS50112">
    <property type="entry name" value="PAS"/>
    <property type="match status" value="2"/>
</dbReference>
<dbReference type="SMART" id="SM00086">
    <property type="entry name" value="PAC"/>
    <property type="match status" value="3"/>
</dbReference>
<feature type="domain" description="PAS" evidence="3">
    <location>
        <begin position="166"/>
        <end position="236"/>
    </location>
</feature>
<feature type="domain" description="GGDEF" evidence="6">
    <location>
        <begin position="638"/>
        <end position="774"/>
    </location>
</feature>
<feature type="domain" description="PAS" evidence="3">
    <location>
        <begin position="482"/>
        <end position="522"/>
    </location>
</feature>
<dbReference type="SUPFAM" id="SSF55073">
    <property type="entry name" value="Nucleotide cyclase"/>
    <property type="match status" value="1"/>
</dbReference>
<dbReference type="EMBL" id="JBHFNT010000071">
    <property type="protein sequence ID" value="MFB2834505.1"/>
    <property type="molecule type" value="Genomic_DNA"/>
</dbReference>
<feature type="domain" description="PAC" evidence="4">
    <location>
        <begin position="241"/>
        <end position="295"/>
    </location>
</feature>
<dbReference type="Pfam" id="PF00990">
    <property type="entry name" value="GGDEF"/>
    <property type="match status" value="1"/>
</dbReference>
<dbReference type="Gene3D" id="3.30.450.40">
    <property type="match status" value="1"/>
</dbReference>
<dbReference type="InterPro" id="IPR001610">
    <property type="entry name" value="PAC"/>
</dbReference>
<dbReference type="CDD" id="cd01948">
    <property type="entry name" value="EAL"/>
    <property type="match status" value="1"/>
</dbReference>
<dbReference type="RefSeq" id="WP_413276940.1">
    <property type="nucleotide sequence ID" value="NZ_JBHFNT010000071.1"/>
</dbReference>
<dbReference type="CDD" id="cd00130">
    <property type="entry name" value="PAS"/>
    <property type="match status" value="3"/>
</dbReference>
<dbReference type="Pfam" id="PF13426">
    <property type="entry name" value="PAS_9"/>
    <property type="match status" value="1"/>
</dbReference>
<dbReference type="Pfam" id="PF08448">
    <property type="entry name" value="PAS_4"/>
    <property type="match status" value="2"/>
</dbReference>
<evidence type="ECO:0000313" key="8">
    <source>
        <dbReference type="Proteomes" id="UP001576780"/>
    </source>
</evidence>
<dbReference type="InterPro" id="IPR003018">
    <property type="entry name" value="GAF"/>
</dbReference>
<dbReference type="Gene3D" id="3.30.70.270">
    <property type="match status" value="1"/>
</dbReference>
<dbReference type="Gene3D" id="3.30.450.20">
    <property type="entry name" value="PAS domain"/>
    <property type="match status" value="3"/>
</dbReference>
<sequence>MALRYLHILADWTFVVFTAWLLYYSTSRLQRQLQQSKQEYYNLFNHTIEGIYQVLPSGDYINANLALAEIYGYTHPEEVIANCSWQILNVDYQKREKFIDKLYNNGTVYGEVFEIYRRDRTVICVVENACAVRDNFGKVLYYQGTVQEINNHNNSVEGEEELSEDSSTILTAIVEGMTDAVFVKNHQGRYLMINEPGARFLGKSVNQVINAYDWELFPREVAQQIRESDRLVLTTGETVTYEQNITILNQNNLPESRIFLVSKSVYHNSEGNTLGLLYIARDITDYKQVEEEKSQLLEQLKKDIEDLAALAEATTNVPSTIDLKQLLDILLQQIVEVLSADTAVILLKENGYLRFTNGVGVHPEISIYYEVPVGEGFAGTIAKSMEPLYVKDTINKPTIEVLNATSLTFILEQGIRTMLGVPLKRNGNCIGVIHLGWCQIHPYNERELHLLEITAERCAMAIVNTELYEQTQRLQKLRQLQIERMPIGFILTDPDFHFLDWNPAAETIFGFTKEEILGRHIFTIVPESAKTNFGIVLLQLSQGDMTAHSINENITKAGKTIICEWQNTPLQETDGTIYGHLFMVQDITELRKAQEERLRYAFYDALTGLPNRAWFLEHLGKILQRETKDSQEITRSHPNFAVLFLNLERFEIVKSSLGHLIADRLLIATARQLENCLRPADKIAYLGRDEFAILLEDISDANVAKEIANRIYQQLSLPFNLDGHEIFSSASIGIAISKDLCNSPDYQRPEDFLRAADTAMYGAKGGRTPVVFEANMYTHALSRLQLDTDLRRAIALIAKSDNQSQEFELYYQPIFCLKTDEIRGFEALIRWNHPTKGLVSPAKFIPVAEESRLIIPIGQWVLKTACQQLRIWQRQFQRSLTMSVNLSGIQLEQANLTAQIEGILGEVWIAPNTLKLEITESAIMKNTETVPALLDKIKQNKVLFAIDDFGTGYSSLSYLHRFPIDTLKIDRSFVSSISSDSENLEIVRLIVTLAHTLGMDVTAEGVENIEQIALLKSLGCEYGQGYFFSKPLNAKTATELLEKNFRVQI</sequence>
<keyword evidence="8" id="KW-1185">Reference proteome</keyword>
<dbReference type="SMART" id="SM00267">
    <property type="entry name" value="GGDEF"/>
    <property type="match status" value="1"/>
</dbReference>
<dbReference type="InterPro" id="IPR035919">
    <property type="entry name" value="EAL_sf"/>
</dbReference>
<dbReference type="InterPro" id="IPR035965">
    <property type="entry name" value="PAS-like_dom_sf"/>
</dbReference>
<dbReference type="InterPro" id="IPR013656">
    <property type="entry name" value="PAS_4"/>
</dbReference>
<evidence type="ECO:0000313" key="7">
    <source>
        <dbReference type="EMBL" id="MFB2834505.1"/>
    </source>
</evidence>
<dbReference type="InterPro" id="IPR000700">
    <property type="entry name" value="PAS-assoc_C"/>
</dbReference>
<accession>A0ABV4WHF2</accession>
<evidence type="ECO:0000259" key="3">
    <source>
        <dbReference type="PROSITE" id="PS50112"/>
    </source>
</evidence>
<evidence type="ECO:0000256" key="1">
    <source>
        <dbReference type="SAM" id="Coils"/>
    </source>
</evidence>
<dbReference type="InterPro" id="IPR052155">
    <property type="entry name" value="Biofilm_reg_signaling"/>
</dbReference>
<name>A0ABV4WHF2_9CYAN</name>
<dbReference type="Pfam" id="PF01590">
    <property type="entry name" value="GAF"/>
    <property type="match status" value="1"/>
</dbReference>
<evidence type="ECO:0000259" key="4">
    <source>
        <dbReference type="PROSITE" id="PS50113"/>
    </source>
</evidence>
<organism evidence="7 8">
    <name type="scientific">Floridaenema evergladense BLCC-F167</name>
    <dbReference type="NCBI Taxonomy" id="3153639"/>
    <lineage>
        <taxon>Bacteria</taxon>
        <taxon>Bacillati</taxon>
        <taxon>Cyanobacteriota</taxon>
        <taxon>Cyanophyceae</taxon>
        <taxon>Oscillatoriophycideae</taxon>
        <taxon>Aerosakkonematales</taxon>
        <taxon>Aerosakkonemataceae</taxon>
        <taxon>Floridanema</taxon>
        <taxon>Floridanema evergladense</taxon>
    </lineage>
</organism>
<keyword evidence="1" id="KW-0175">Coiled coil</keyword>
<dbReference type="SUPFAM" id="SSF55785">
    <property type="entry name" value="PYP-like sensor domain (PAS domain)"/>
    <property type="match status" value="3"/>
</dbReference>
<dbReference type="NCBIfam" id="TIGR00229">
    <property type="entry name" value="sensory_box"/>
    <property type="match status" value="3"/>
</dbReference>
<dbReference type="Proteomes" id="UP001576780">
    <property type="component" value="Unassembled WGS sequence"/>
</dbReference>
<dbReference type="CDD" id="cd01949">
    <property type="entry name" value="GGDEF"/>
    <property type="match status" value="1"/>
</dbReference>
<evidence type="ECO:0000259" key="5">
    <source>
        <dbReference type="PROSITE" id="PS50883"/>
    </source>
</evidence>
<dbReference type="SUPFAM" id="SSF141868">
    <property type="entry name" value="EAL domain-like"/>
    <property type="match status" value="1"/>
</dbReference>
<dbReference type="InterPro" id="IPR001633">
    <property type="entry name" value="EAL_dom"/>
</dbReference>
<keyword evidence="2" id="KW-0812">Transmembrane</keyword>
<comment type="caution">
    <text evidence="7">The sequence shown here is derived from an EMBL/GenBank/DDBJ whole genome shotgun (WGS) entry which is preliminary data.</text>
</comment>
<evidence type="ECO:0000259" key="6">
    <source>
        <dbReference type="PROSITE" id="PS50887"/>
    </source>
</evidence>
<dbReference type="NCBIfam" id="TIGR00254">
    <property type="entry name" value="GGDEF"/>
    <property type="match status" value="1"/>
</dbReference>
<dbReference type="SMART" id="SM00091">
    <property type="entry name" value="PAS"/>
    <property type="match status" value="3"/>
</dbReference>
<dbReference type="PROSITE" id="PS50113">
    <property type="entry name" value="PAC"/>
    <property type="match status" value="2"/>
</dbReference>
<proteinExistence type="predicted"/>
<dbReference type="PANTHER" id="PTHR44757">
    <property type="entry name" value="DIGUANYLATE CYCLASE DGCP"/>
    <property type="match status" value="1"/>
</dbReference>
<dbReference type="PROSITE" id="PS50883">
    <property type="entry name" value="EAL"/>
    <property type="match status" value="1"/>
</dbReference>
<dbReference type="InterPro" id="IPR029016">
    <property type="entry name" value="GAF-like_dom_sf"/>
</dbReference>
<keyword evidence="2" id="KW-0472">Membrane</keyword>
<dbReference type="Pfam" id="PF00563">
    <property type="entry name" value="EAL"/>
    <property type="match status" value="1"/>
</dbReference>
<dbReference type="PROSITE" id="PS50887">
    <property type="entry name" value="GGDEF"/>
    <property type="match status" value="1"/>
</dbReference>
<feature type="transmembrane region" description="Helical" evidence="2">
    <location>
        <begin position="6"/>
        <end position="24"/>
    </location>
</feature>
<evidence type="ECO:0000256" key="2">
    <source>
        <dbReference type="SAM" id="Phobius"/>
    </source>
</evidence>
<dbReference type="Gene3D" id="3.20.20.450">
    <property type="entry name" value="EAL domain"/>
    <property type="match status" value="1"/>
</dbReference>
<dbReference type="SUPFAM" id="SSF55781">
    <property type="entry name" value="GAF domain-like"/>
    <property type="match status" value="1"/>
</dbReference>
<dbReference type="PANTHER" id="PTHR44757:SF2">
    <property type="entry name" value="BIOFILM ARCHITECTURE MAINTENANCE PROTEIN MBAA"/>
    <property type="match status" value="1"/>
</dbReference>
<feature type="coiled-coil region" evidence="1">
    <location>
        <begin position="279"/>
        <end position="317"/>
    </location>
</feature>
<keyword evidence="2" id="KW-1133">Transmembrane helix</keyword>
<feature type="domain" description="PAC" evidence="4">
    <location>
        <begin position="543"/>
        <end position="599"/>
    </location>
</feature>
<feature type="domain" description="EAL" evidence="5">
    <location>
        <begin position="783"/>
        <end position="1045"/>
    </location>
</feature>
<gene>
    <name evidence="7" type="ORF">ACE1CA_08220</name>
</gene>